<feature type="domain" description="FAD-binding" evidence="1">
    <location>
        <begin position="4"/>
        <end position="310"/>
    </location>
</feature>
<dbReference type="PANTHER" id="PTHR42685">
    <property type="entry name" value="GERANYLGERANYL DIPHOSPHATE REDUCTASE"/>
    <property type="match status" value="1"/>
</dbReference>
<organism evidence="2 3">
    <name type="scientific">Reyranella soli</name>
    <dbReference type="NCBI Taxonomy" id="1230389"/>
    <lineage>
        <taxon>Bacteria</taxon>
        <taxon>Pseudomonadati</taxon>
        <taxon>Pseudomonadota</taxon>
        <taxon>Alphaproteobacteria</taxon>
        <taxon>Hyphomicrobiales</taxon>
        <taxon>Reyranellaceae</taxon>
        <taxon>Reyranella</taxon>
    </lineage>
</organism>
<dbReference type="InterPro" id="IPR050407">
    <property type="entry name" value="Geranylgeranyl_reductase"/>
</dbReference>
<dbReference type="OrthoDB" id="103324at2"/>
<proteinExistence type="predicted"/>
<accession>A0A512N2K3</accession>
<dbReference type="PANTHER" id="PTHR42685:SF22">
    <property type="entry name" value="CONDITIONED MEDIUM FACTOR RECEPTOR 1"/>
    <property type="match status" value="1"/>
</dbReference>
<dbReference type="Pfam" id="PF01494">
    <property type="entry name" value="FAD_binding_3"/>
    <property type="match status" value="1"/>
</dbReference>
<comment type="caution">
    <text evidence="2">The sequence shown here is derived from an EMBL/GenBank/DDBJ whole genome shotgun (WGS) entry which is preliminary data.</text>
</comment>
<dbReference type="GO" id="GO:0071949">
    <property type="term" value="F:FAD binding"/>
    <property type="evidence" value="ECO:0007669"/>
    <property type="project" value="InterPro"/>
</dbReference>
<dbReference type="Gene3D" id="3.50.50.60">
    <property type="entry name" value="FAD/NAD(P)-binding domain"/>
    <property type="match status" value="1"/>
</dbReference>
<evidence type="ECO:0000259" key="1">
    <source>
        <dbReference type="Pfam" id="PF01494"/>
    </source>
</evidence>
<name>A0A512N2K3_9HYPH</name>
<dbReference type="InterPro" id="IPR036188">
    <property type="entry name" value="FAD/NAD-bd_sf"/>
</dbReference>
<dbReference type="AlphaFoldDB" id="A0A512N2K3"/>
<dbReference type="InterPro" id="IPR002938">
    <property type="entry name" value="FAD-bd"/>
</dbReference>
<keyword evidence="3" id="KW-1185">Reference proteome</keyword>
<evidence type="ECO:0000313" key="3">
    <source>
        <dbReference type="Proteomes" id="UP000321058"/>
    </source>
</evidence>
<dbReference type="PRINTS" id="PR00420">
    <property type="entry name" value="RNGMNOXGNASE"/>
</dbReference>
<protein>
    <submittedName>
        <fullName evidence="2">FAD-dependent oxidoreductase</fullName>
    </submittedName>
</protein>
<evidence type="ECO:0000313" key="2">
    <source>
        <dbReference type="EMBL" id="GEP53225.1"/>
    </source>
</evidence>
<sequence>MPSYDVIVIGARCAGAPLAMLLARKGRRVLAVDRAQFPSDTVSTHFMWPRTTAFLAKWDLLEALAATGCPAIEKVHIYFGDARLQGRPEPVDGTAVMYCPRRTVLDALLVDAARRAGAEIRERTLMREVAREGDRVVGVRLAGPDGMREERAALVVGADGLTSGVADAVMAGLERSHPSLTCGFYAYWEGVPTDGVEFYLRHGRDVLVFPTHDGLTCIWVGRSNGEWPAYKADTEAVYLAGLDASLLDRVRAGRRATPFKGTHRLPNRYHRCWGEGWALVGDAAYHRDPLTGMGIGDAFLGADLLAEAIDTGLDGGMDAALAGYQQALWETTGPVFDYTVQSASLKDPAPLAPLYAEIGRRPELIQQLMNVLAGSEPSKNLFNARTIMQLTGGKPRLRKPLPAP</sequence>
<dbReference type="EMBL" id="BKAJ01000004">
    <property type="protein sequence ID" value="GEP53225.1"/>
    <property type="molecule type" value="Genomic_DNA"/>
</dbReference>
<dbReference type="Proteomes" id="UP000321058">
    <property type="component" value="Unassembled WGS sequence"/>
</dbReference>
<dbReference type="RefSeq" id="WP_147145599.1">
    <property type="nucleotide sequence ID" value="NZ_BKAJ01000004.1"/>
</dbReference>
<dbReference type="SUPFAM" id="SSF51905">
    <property type="entry name" value="FAD/NAD(P)-binding domain"/>
    <property type="match status" value="1"/>
</dbReference>
<reference evidence="2 3" key="1">
    <citation type="submission" date="2019-07" db="EMBL/GenBank/DDBJ databases">
        <title>Whole genome shotgun sequence of Reyranella soli NBRC 108950.</title>
        <authorList>
            <person name="Hosoyama A."/>
            <person name="Uohara A."/>
            <person name="Ohji S."/>
            <person name="Ichikawa N."/>
        </authorList>
    </citation>
    <scope>NUCLEOTIDE SEQUENCE [LARGE SCALE GENOMIC DNA]</scope>
    <source>
        <strain evidence="2 3">NBRC 108950</strain>
    </source>
</reference>
<gene>
    <name evidence="2" type="ORF">RSO01_03910</name>
</gene>